<evidence type="ECO:0000256" key="3">
    <source>
        <dbReference type="ARBA" id="ARBA00022946"/>
    </source>
</evidence>
<dbReference type="InterPro" id="IPR008011">
    <property type="entry name" value="Complex1_LYR_dom"/>
</dbReference>
<keyword evidence="9" id="KW-1185">Reference proteome</keyword>
<dbReference type="PANTHER" id="PTHR13675:SF0">
    <property type="entry name" value="LYR MOTIF-CONTAINING PROTEIN 2"/>
    <property type="match status" value="1"/>
</dbReference>
<keyword evidence="3" id="KW-0809">Transit peptide</keyword>
<dbReference type="RefSeq" id="XP_033660173.1">
    <property type="nucleotide sequence ID" value="XM_033809852.1"/>
</dbReference>
<dbReference type="Proteomes" id="UP000799537">
    <property type="component" value="Unassembled WGS sequence"/>
</dbReference>
<comment type="function">
    <text evidence="6">Involved in efficient integration of the N-module into mitochondrial respiratory chain complex I.</text>
</comment>
<dbReference type="GO" id="GO:0005739">
    <property type="term" value="C:mitochondrion"/>
    <property type="evidence" value="ECO:0007669"/>
    <property type="project" value="UniProtKB-SubCell"/>
</dbReference>
<dbReference type="AlphaFoldDB" id="A0A6A6BWS2"/>
<evidence type="ECO:0000256" key="2">
    <source>
        <dbReference type="ARBA" id="ARBA00009508"/>
    </source>
</evidence>
<evidence type="ECO:0000313" key="8">
    <source>
        <dbReference type="EMBL" id="KAF2159284.1"/>
    </source>
</evidence>
<dbReference type="OrthoDB" id="74240at2759"/>
<dbReference type="PANTHER" id="PTHR13675">
    <property type="entry name" value="LYR MOTIF-CONTAINING PROTEIN 2"/>
    <property type="match status" value="1"/>
</dbReference>
<evidence type="ECO:0000256" key="5">
    <source>
        <dbReference type="ARBA" id="ARBA00026235"/>
    </source>
</evidence>
<reference evidence="8" key="1">
    <citation type="journal article" date="2020" name="Stud. Mycol.">
        <title>101 Dothideomycetes genomes: a test case for predicting lifestyles and emergence of pathogens.</title>
        <authorList>
            <person name="Haridas S."/>
            <person name="Albert R."/>
            <person name="Binder M."/>
            <person name="Bloem J."/>
            <person name="Labutti K."/>
            <person name="Salamov A."/>
            <person name="Andreopoulos B."/>
            <person name="Baker S."/>
            <person name="Barry K."/>
            <person name="Bills G."/>
            <person name="Bluhm B."/>
            <person name="Cannon C."/>
            <person name="Castanera R."/>
            <person name="Culley D."/>
            <person name="Daum C."/>
            <person name="Ezra D."/>
            <person name="Gonzalez J."/>
            <person name="Henrissat B."/>
            <person name="Kuo A."/>
            <person name="Liang C."/>
            <person name="Lipzen A."/>
            <person name="Lutzoni F."/>
            <person name="Magnuson J."/>
            <person name="Mondo S."/>
            <person name="Nolan M."/>
            <person name="Ohm R."/>
            <person name="Pangilinan J."/>
            <person name="Park H.-J."/>
            <person name="Ramirez L."/>
            <person name="Alfaro M."/>
            <person name="Sun H."/>
            <person name="Tritt A."/>
            <person name="Yoshinaga Y."/>
            <person name="Zwiers L.-H."/>
            <person name="Turgeon B."/>
            <person name="Goodwin S."/>
            <person name="Spatafora J."/>
            <person name="Crous P."/>
            <person name="Grigoriev I."/>
        </authorList>
    </citation>
    <scope>NUCLEOTIDE SEQUENCE</scope>
    <source>
        <strain evidence="8">ATCC 36951</strain>
    </source>
</reference>
<accession>A0A6A6BWS2</accession>
<dbReference type="Pfam" id="PF05347">
    <property type="entry name" value="Complex1_LYR"/>
    <property type="match status" value="1"/>
</dbReference>
<sequence>MIQRTLPRLATISSGKSLRSRGPTLTLEQFVQRQKVLALWRDCVRTIYKIPKSSDTRGEMRDFARHEFERYKHVNDISHIRYLTSTGKTQLDSMRRLVEQNVR</sequence>
<comment type="subcellular location">
    <subcellularLocation>
        <location evidence="1">Mitochondrion</location>
    </subcellularLocation>
</comment>
<evidence type="ECO:0000313" key="9">
    <source>
        <dbReference type="Proteomes" id="UP000799537"/>
    </source>
</evidence>
<evidence type="ECO:0000259" key="7">
    <source>
        <dbReference type="Pfam" id="PF05347"/>
    </source>
</evidence>
<dbReference type="GeneID" id="54563124"/>
<name>A0A6A6BWS2_ZASCE</name>
<dbReference type="EMBL" id="ML993640">
    <property type="protein sequence ID" value="KAF2159284.1"/>
    <property type="molecule type" value="Genomic_DNA"/>
</dbReference>
<feature type="domain" description="Complex 1 LYR protein" evidence="7">
    <location>
        <begin position="34"/>
        <end position="92"/>
    </location>
</feature>
<proteinExistence type="inferred from homology"/>
<dbReference type="InterPro" id="IPR045293">
    <property type="entry name" value="Complex1_LYR_LYRM2"/>
</dbReference>
<evidence type="ECO:0000256" key="4">
    <source>
        <dbReference type="ARBA" id="ARBA00023128"/>
    </source>
</evidence>
<evidence type="ECO:0000256" key="1">
    <source>
        <dbReference type="ARBA" id="ARBA00004173"/>
    </source>
</evidence>
<protein>
    <recommendedName>
        <fullName evidence="5">LYR motif-containing protein 2</fullName>
    </recommendedName>
</protein>
<organism evidence="8 9">
    <name type="scientific">Zasmidium cellare ATCC 36951</name>
    <dbReference type="NCBI Taxonomy" id="1080233"/>
    <lineage>
        <taxon>Eukaryota</taxon>
        <taxon>Fungi</taxon>
        <taxon>Dikarya</taxon>
        <taxon>Ascomycota</taxon>
        <taxon>Pezizomycotina</taxon>
        <taxon>Dothideomycetes</taxon>
        <taxon>Dothideomycetidae</taxon>
        <taxon>Mycosphaerellales</taxon>
        <taxon>Mycosphaerellaceae</taxon>
        <taxon>Zasmidium</taxon>
    </lineage>
</organism>
<gene>
    <name evidence="8" type="ORF">M409DRAFT_30291</name>
</gene>
<keyword evidence="4" id="KW-0496">Mitochondrion</keyword>
<dbReference type="CDD" id="cd20262">
    <property type="entry name" value="Complex1_LYR_LYRM2"/>
    <property type="match status" value="1"/>
</dbReference>
<comment type="similarity">
    <text evidence="2">Belongs to the complex I LYR family.</text>
</comment>
<evidence type="ECO:0000256" key="6">
    <source>
        <dbReference type="ARBA" id="ARBA00044735"/>
    </source>
</evidence>